<dbReference type="Proteomes" id="UP000243348">
    <property type="component" value="Nucleomorph 1"/>
</dbReference>
<sequence length="502" mass="60790">MVFGTDQTGRYFCYTTQNNILKCLKIKNPKRFEIFFNKNKSKNLINSFSIKSWRIFETNVFSFVQEILFFFLLYEFKKIEIYTLNQNKRIKLKFVDKIISGSNFKNILYTCSHFFIYVFDLISGEILKIFHLSNLPNKKKFKKIKITNNGHFLITIDNFFSIINVKTGKILKKVKNLKSIFKSLGFFSKEKLILGNKKNFLEILEINKKNFIRLDHELFGSAKILNKNFMIRNSKYFKIFFYQKFGLNMLSFKIYEQSEIKKNHFASILFSKRIKRFDILAKNKSLIIFCEKKKNISNFSKLHLFIKKKNINKMDQQVQIKKKNTKIILKLKTRKKKKTIYHRIFKKKNFIKTQSHNKINLFFKLKKKDEFWNKKKYVNYFFLFKSFNQHKSSEKITSQIKLLSEIDIFQYLLSLDTSDVQNFFFFLTKKIFLKKKNFFFLFIWIKELFFCNFLLFSKNKSFRDSFSTFLKKICKNEDDNVFSYYSIRLSFILVQILNFVRS</sequence>
<dbReference type="AlphaFoldDB" id="J7G7Q9"/>
<evidence type="ECO:0000256" key="1">
    <source>
        <dbReference type="SAM" id="Phobius"/>
    </source>
</evidence>
<feature type="transmembrane region" description="Helical" evidence="1">
    <location>
        <begin position="438"/>
        <end position="456"/>
    </location>
</feature>
<gene>
    <name evidence="2" type="ORF">CMESO_156</name>
</gene>
<dbReference type="SUPFAM" id="SSF50978">
    <property type="entry name" value="WD40 repeat-like"/>
    <property type="match status" value="1"/>
</dbReference>
<protein>
    <submittedName>
        <fullName evidence="2">Uncharacterized protein</fullName>
    </submittedName>
</protein>
<accession>J7G7Q9</accession>
<dbReference type="InterPro" id="IPR036322">
    <property type="entry name" value="WD40_repeat_dom_sf"/>
</dbReference>
<keyword evidence="1" id="KW-1133">Transmembrane helix</keyword>
<dbReference type="EMBL" id="CP003680">
    <property type="protein sequence ID" value="AFP65343.1"/>
    <property type="molecule type" value="Genomic_DNA"/>
</dbReference>
<name>J7G7Q9_9CRYP</name>
<geneLocation type="nucleomorph" evidence="2"/>
<evidence type="ECO:0000313" key="2">
    <source>
        <dbReference type="EMBL" id="AFP65343.1"/>
    </source>
</evidence>
<proteinExistence type="predicted"/>
<evidence type="ECO:0000313" key="3">
    <source>
        <dbReference type="Proteomes" id="UP000243348"/>
    </source>
</evidence>
<keyword evidence="1" id="KW-0812">Transmembrane</keyword>
<reference evidence="2 3" key="1">
    <citation type="journal article" date="2012" name="Genome Biol. Evol.">
        <title>Nucleomorph genome sequence of the cryptophyte alga Chroomonas mesostigmatica CCMP1168 reveals lineage-specific gene loss and genome complexity.</title>
        <authorList>
            <person name="Moore C.E."/>
            <person name="Curtis B."/>
            <person name="Mills T."/>
            <person name="Tanifuji G."/>
            <person name="Archibald J.M."/>
        </authorList>
    </citation>
    <scope>NUCLEOTIDE SEQUENCE [LARGE SCALE GENOMIC DNA]</scope>
    <source>
        <strain evidence="2 3">CCMP1168</strain>
    </source>
</reference>
<keyword evidence="2" id="KW-0542">Nucleomorph</keyword>
<keyword evidence="1" id="KW-0472">Membrane</keyword>
<organism evidence="2 3">
    <name type="scientific">Chroomonas mesostigmatica CCMP1168</name>
    <dbReference type="NCBI Taxonomy" id="1195612"/>
    <lineage>
        <taxon>Eukaryota</taxon>
        <taxon>Cryptophyceae</taxon>
        <taxon>Pyrenomonadales</taxon>
        <taxon>Chroomonadaceae</taxon>
        <taxon>Chroomonas</taxon>
    </lineage>
</organism>